<reference evidence="15" key="1">
    <citation type="submission" date="2020-11" db="EMBL/GenBank/DDBJ databases">
        <authorList>
            <person name="Whiteford S."/>
        </authorList>
    </citation>
    <scope>NUCLEOTIDE SEQUENCE</scope>
</reference>
<protein>
    <recommendedName>
        <fullName evidence="5 14">Inositol oxygenase</fullName>
        <ecNumber evidence="4 14">1.13.99.1</ecNumber>
    </recommendedName>
    <alternativeName>
        <fullName evidence="10 14">Myo-inositol oxygenase</fullName>
    </alternativeName>
</protein>
<evidence type="ECO:0000256" key="3">
    <source>
        <dbReference type="ARBA" id="ARBA00005286"/>
    </source>
</evidence>
<comment type="subcellular location">
    <subcellularLocation>
        <location evidence="1 14">Cytoplasm</location>
    </subcellularLocation>
</comment>
<comment type="caution">
    <text evidence="15">The sequence shown here is derived from an EMBL/GenBank/DDBJ whole genome shotgun (WGS) entry which is preliminary data.</text>
</comment>
<feature type="binding site" evidence="12">
    <location>
        <position position="31"/>
    </location>
    <ligand>
        <name>substrate</name>
    </ligand>
</feature>
<evidence type="ECO:0000256" key="7">
    <source>
        <dbReference type="ARBA" id="ARBA00022723"/>
    </source>
</evidence>
<evidence type="ECO:0000256" key="14">
    <source>
        <dbReference type="RuleBase" id="RU367039"/>
    </source>
</evidence>
<gene>
    <name evidence="15" type="ORF">PLXY2_LOCUS8637</name>
</gene>
<evidence type="ECO:0000256" key="1">
    <source>
        <dbReference type="ARBA" id="ARBA00004496"/>
    </source>
</evidence>
<comment type="similarity">
    <text evidence="3 14">Belongs to the myo-inositol oxygenase family.</text>
</comment>
<dbReference type="EMBL" id="CAJHNJ030000032">
    <property type="protein sequence ID" value="CAG9126507.1"/>
    <property type="molecule type" value="Genomic_DNA"/>
</dbReference>
<keyword evidence="9 13" id="KW-0408">Iron</keyword>
<evidence type="ECO:0000256" key="10">
    <source>
        <dbReference type="ARBA" id="ARBA00029668"/>
    </source>
</evidence>
<accession>A0A8S4FFE0</accession>
<feature type="binding site" evidence="12">
    <location>
        <position position="132"/>
    </location>
    <ligand>
        <name>substrate</name>
    </ligand>
</feature>
<feature type="binding site" evidence="13">
    <location>
        <position position="199"/>
    </location>
    <ligand>
        <name>Fe cation</name>
        <dbReference type="ChEBI" id="CHEBI:24875"/>
        <label>1</label>
    </ligand>
</feature>
<evidence type="ECO:0000256" key="11">
    <source>
        <dbReference type="ARBA" id="ARBA00048271"/>
    </source>
</evidence>
<dbReference type="PANTHER" id="PTHR12588:SF0">
    <property type="entry name" value="INOSITOL OXYGENASE"/>
    <property type="match status" value="1"/>
</dbReference>
<evidence type="ECO:0000256" key="2">
    <source>
        <dbReference type="ARBA" id="ARBA00005167"/>
    </source>
</evidence>
<dbReference type="Pfam" id="PF05153">
    <property type="entry name" value="MIOX"/>
    <property type="match status" value="1"/>
</dbReference>
<feature type="binding site" evidence="13">
    <location>
        <position position="225"/>
    </location>
    <ligand>
        <name>Fe cation</name>
        <dbReference type="ChEBI" id="CHEBI:24875"/>
        <label>1</label>
    </ligand>
</feature>
<evidence type="ECO:0000256" key="5">
    <source>
        <dbReference type="ARBA" id="ARBA00019269"/>
    </source>
</evidence>
<dbReference type="GO" id="GO:0005737">
    <property type="term" value="C:cytoplasm"/>
    <property type="evidence" value="ECO:0007669"/>
    <property type="project" value="UniProtKB-SubCell"/>
</dbReference>
<name>A0A8S4FFE0_PLUXY</name>
<dbReference type="PANTHER" id="PTHR12588">
    <property type="entry name" value="MYOINOSITOL OXYGENASE"/>
    <property type="match status" value="1"/>
</dbReference>
<dbReference type="GO" id="GO:0005506">
    <property type="term" value="F:iron ion binding"/>
    <property type="evidence" value="ECO:0007669"/>
    <property type="project" value="InterPro"/>
</dbReference>
<keyword evidence="16" id="KW-1185">Reference proteome</keyword>
<feature type="binding site" evidence="12">
    <location>
        <begin position="146"/>
        <end position="147"/>
    </location>
    <ligand>
        <name>substrate</name>
    </ligand>
</feature>
<feature type="binding site" evidence="12">
    <location>
        <begin position="90"/>
        <end position="92"/>
    </location>
    <ligand>
        <name>substrate</name>
    </ligand>
</feature>
<feature type="binding site" evidence="12">
    <location>
        <begin position="225"/>
        <end position="226"/>
    </location>
    <ligand>
        <name>substrate</name>
    </ligand>
</feature>
<organism evidence="15 16">
    <name type="scientific">Plutella xylostella</name>
    <name type="common">Diamondback moth</name>
    <name type="synonym">Plutella maculipennis</name>
    <dbReference type="NCBI Taxonomy" id="51655"/>
    <lineage>
        <taxon>Eukaryota</taxon>
        <taxon>Metazoa</taxon>
        <taxon>Ecdysozoa</taxon>
        <taxon>Arthropoda</taxon>
        <taxon>Hexapoda</taxon>
        <taxon>Insecta</taxon>
        <taxon>Pterygota</taxon>
        <taxon>Neoptera</taxon>
        <taxon>Endopterygota</taxon>
        <taxon>Lepidoptera</taxon>
        <taxon>Glossata</taxon>
        <taxon>Ditrysia</taxon>
        <taxon>Yponomeutoidea</taxon>
        <taxon>Plutellidae</taxon>
        <taxon>Plutella</taxon>
    </lineage>
</organism>
<dbReference type="Proteomes" id="UP000653454">
    <property type="component" value="Unassembled WGS sequence"/>
</dbReference>
<dbReference type="EC" id="1.13.99.1" evidence="4 14"/>
<dbReference type="GO" id="GO:0019310">
    <property type="term" value="P:inositol catabolic process"/>
    <property type="evidence" value="ECO:0007669"/>
    <property type="project" value="UniProtKB-UniRule"/>
</dbReference>
<dbReference type="SUPFAM" id="SSF109604">
    <property type="entry name" value="HD-domain/PDEase-like"/>
    <property type="match status" value="1"/>
</dbReference>
<evidence type="ECO:0000313" key="16">
    <source>
        <dbReference type="Proteomes" id="UP000653454"/>
    </source>
</evidence>
<comment type="pathway">
    <text evidence="2 14">Polyol metabolism; myo-inositol degradation into D-glucuronate; D-glucuronate from myo-inositol: step 1/1.</text>
</comment>
<evidence type="ECO:0000256" key="4">
    <source>
        <dbReference type="ARBA" id="ARBA00011919"/>
    </source>
</evidence>
<sequence length="290" mass="33769">MSEKGPISLLDASQLLRPEPAFADKPVAAFRDYSVDDQDPVKKRVKDTYYAMHGNVTVEFVKQKRAKWLQFNHFKSTIKDALIRLNSLVDESDPDSELPNIVHAFQTAERIRLDHPEDDWFHLTGLIHDLGKVMAFYGEPQWCVVGDTFPVGCRWADSIVYGQDSFKDNPDTYNPKYNSLYGMYSPRCGLDALLVSWGHDEYLYQVLKHNGATLPEKALYMIRYHSLYPWHSGGDYRHLTNEKDEEILKWVLEFNKYDLYTKSAEVPNIEALWPYYEALIDKYIPGELEW</sequence>
<feature type="binding site" evidence="13">
    <location>
        <position position="129"/>
    </location>
    <ligand>
        <name>Fe cation</name>
        <dbReference type="ChEBI" id="CHEBI:24875"/>
        <label>1</label>
    </ligand>
</feature>
<evidence type="ECO:0000256" key="13">
    <source>
        <dbReference type="PIRSR" id="PIRSR607828-2"/>
    </source>
</evidence>
<keyword evidence="7 13" id="KW-0479">Metal-binding</keyword>
<feature type="binding site" evidence="13">
    <location>
        <position position="128"/>
    </location>
    <ligand>
        <name>Fe cation</name>
        <dbReference type="ChEBI" id="CHEBI:24875"/>
        <label>1</label>
    </ligand>
</feature>
<comment type="catalytic activity">
    <reaction evidence="11 14">
        <text>myo-inositol + O2 = D-glucuronate + H2O + H(+)</text>
        <dbReference type="Rhea" id="RHEA:23696"/>
        <dbReference type="ChEBI" id="CHEBI:15377"/>
        <dbReference type="ChEBI" id="CHEBI:15378"/>
        <dbReference type="ChEBI" id="CHEBI:15379"/>
        <dbReference type="ChEBI" id="CHEBI:17268"/>
        <dbReference type="ChEBI" id="CHEBI:58720"/>
        <dbReference type="EC" id="1.13.99.1"/>
    </reaction>
</comment>
<dbReference type="InterPro" id="IPR007828">
    <property type="entry name" value="Inositol_oxygenase"/>
</dbReference>
<keyword evidence="6 14" id="KW-0963">Cytoplasm</keyword>
<evidence type="ECO:0000256" key="6">
    <source>
        <dbReference type="ARBA" id="ARBA00022490"/>
    </source>
</evidence>
<evidence type="ECO:0000256" key="8">
    <source>
        <dbReference type="ARBA" id="ARBA00023002"/>
    </source>
</evidence>
<proteinExistence type="inferred from homology"/>
<feature type="binding site" evidence="13">
    <location>
        <position position="258"/>
    </location>
    <ligand>
        <name>Fe cation</name>
        <dbReference type="ChEBI" id="CHEBI:24875"/>
        <label>1</label>
    </ligand>
</feature>
<evidence type="ECO:0000256" key="9">
    <source>
        <dbReference type="ARBA" id="ARBA00023004"/>
    </source>
</evidence>
<dbReference type="AlphaFoldDB" id="A0A8S4FFE0"/>
<feature type="binding site" evidence="13">
    <location>
        <position position="103"/>
    </location>
    <ligand>
        <name>Fe cation</name>
        <dbReference type="ChEBI" id="CHEBI:24875"/>
        <label>1</label>
    </ligand>
</feature>
<evidence type="ECO:0000313" key="15">
    <source>
        <dbReference type="EMBL" id="CAG9126507.1"/>
    </source>
</evidence>
<comment type="cofactor">
    <cofactor evidence="13 14">
        <name>Fe cation</name>
        <dbReference type="ChEBI" id="CHEBI:24875"/>
    </cofactor>
    <text evidence="13 14">Binds 2 iron ions per subunit.</text>
</comment>
<keyword evidence="8 14" id="KW-0560">Oxidoreductase</keyword>
<evidence type="ECO:0000256" key="12">
    <source>
        <dbReference type="PIRSR" id="PIRSR607828-1"/>
    </source>
</evidence>
<dbReference type="GO" id="GO:0050113">
    <property type="term" value="F:inositol oxygenase activity"/>
    <property type="evidence" value="ECO:0007669"/>
    <property type="project" value="UniProtKB-UniRule"/>
</dbReference>